<dbReference type="GO" id="GO:0009055">
    <property type="term" value="F:electron transfer activity"/>
    <property type="evidence" value="ECO:0007669"/>
    <property type="project" value="InterPro"/>
</dbReference>
<keyword evidence="4" id="KW-0249">Electron transport</keyword>
<reference evidence="7" key="1">
    <citation type="submission" date="2010-05" db="EMBL/GenBank/DDBJ databases">
        <title>The draft genome of Desulfonatronospira thiodismutans ASO3-1.</title>
        <authorList>
            <consortium name="US DOE Joint Genome Institute (JGI-PGF)"/>
            <person name="Lucas S."/>
            <person name="Copeland A."/>
            <person name="Lapidus A."/>
            <person name="Cheng J.-F."/>
            <person name="Bruce D."/>
            <person name="Goodwin L."/>
            <person name="Pitluck S."/>
            <person name="Chertkov O."/>
            <person name="Brettin T."/>
            <person name="Detter J.C."/>
            <person name="Han C."/>
            <person name="Land M.L."/>
            <person name="Hauser L."/>
            <person name="Kyrpides N."/>
            <person name="Mikhailova N."/>
            <person name="Muyzer G."/>
            <person name="Woyke T."/>
        </authorList>
    </citation>
    <scope>NUCLEOTIDE SEQUENCE [LARGE SCALE GENOMIC DNA]</scope>
    <source>
        <strain evidence="7">ASO3-1</strain>
    </source>
</reference>
<protein>
    <submittedName>
        <fullName evidence="7">Cytochrome c class III</fullName>
    </submittedName>
</protein>
<feature type="domain" description="Class III cytochrome C" evidence="6">
    <location>
        <begin position="35"/>
        <end position="132"/>
    </location>
</feature>
<evidence type="ECO:0000256" key="4">
    <source>
        <dbReference type="ARBA" id="ARBA00022982"/>
    </source>
</evidence>
<evidence type="ECO:0000259" key="6">
    <source>
        <dbReference type="Pfam" id="PF02085"/>
    </source>
</evidence>
<evidence type="ECO:0000256" key="2">
    <source>
        <dbReference type="ARBA" id="ARBA00022617"/>
    </source>
</evidence>
<evidence type="ECO:0000313" key="7">
    <source>
        <dbReference type="EMBL" id="EFI35335.1"/>
    </source>
</evidence>
<dbReference type="InterPro" id="IPR020942">
    <property type="entry name" value="Cyt_c_III_dom"/>
</dbReference>
<comment type="caution">
    <text evidence="7">The sequence shown here is derived from an EMBL/GenBank/DDBJ whole genome shotgun (WGS) entry which is preliminary data.</text>
</comment>
<proteinExistence type="predicted"/>
<dbReference type="OrthoDB" id="9796996at2"/>
<dbReference type="GO" id="GO:0046872">
    <property type="term" value="F:metal ion binding"/>
    <property type="evidence" value="ECO:0007669"/>
    <property type="project" value="UniProtKB-KW"/>
</dbReference>
<gene>
    <name evidence="7" type="ORF">Dthio_PD2750</name>
</gene>
<evidence type="ECO:0000256" key="3">
    <source>
        <dbReference type="ARBA" id="ARBA00022723"/>
    </source>
</evidence>
<evidence type="ECO:0000313" key="8">
    <source>
        <dbReference type="Proteomes" id="UP000005496"/>
    </source>
</evidence>
<dbReference type="SUPFAM" id="SSF48695">
    <property type="entry name" value="Multiheme cytochromes"/>
    <property type="match status" value="1"/>
</dbReference>
<dbReference type="Pfam" id="PF02085">
    <property type="entry name" value="Cytochrom_CIII"/>
    <property type="match status" value="1"/>
</dbReference>
<organism evidence="7 8">
    <name type="scientific">Desulfonatronospira thiodismutans ASO3-1</name>
    <dbReference type="NCBI Taxonomy" id="555779"/>
    <lineage>
        <taxon>Bacteria</taxon>
        <taxon>Pseudomonadati</taxon>
        <taxon>Thermodesulfobacteriota</taxon>
        <taxon>Desulfovibrionia</taxon>
        <taxon>Desulfovibrionales</taxon>
        <taxon>Desulfonatronovibrionaceae</taxon>
        <taxon>Desulfonatronospira</taxon>
    </lineage>
</organism>
<name>D6SKX4_9BACT</name>
<dbReference type="NCBIfam" id="NF045722">
    <property type="entry name" value="c3_cytochr_TmcA"/>
    <property type="match status" value="1"/>
</dbReference>
<dbReference type="EMBL" id="ACJN02000001">
    <property type="protein sequence ID" value="EFI35335.1"/>
    <property type="molecule type" value="Genomic_DNA"/>
</dbReference>
<evidence type="ECO:0000256" key="1">
    <source>
        <dbReference type="ARBA" id="ARBA00022448"/>
    </source>
</evidence>
<keyword evidence="2" id="KW-0349">Heme</keyword>
<sequence>MSKKIIYLLGTIAVAVFFLAPALYSYTGMTHIYEDAFPTKERPASVFPHDEHTDVYAQEYDLDELKDCYHCHHFDGPDQEHTDDSVGIPCSDCHPVETDDPDTTPLMQAYHIQCKSCHQDEKAGPVACGECHVR</sequence>
<keyword evidence="3" id="KW-0479">Metal-binding</keyword>
<evidence type="ECO:0000256" key="5">
    <source>
        <dbReference type="ARBA" id="ARBA00023004"/>
    </source>
</evidence>
<dbReference type="AlphaFoldDB" id="D6SKX4"/>
<dbReference type="GO" id="GO:0020037">
    <property type="term" value="F:heme binding"/>
    <property type="evidence" value="ECO:0007669"/>
    <property type="project" value="InterPro"/>
</dbReference>
<dbReference type="CDD" id="cd08168">
    <property type="entry name" value="Cytochrom_C3"/>
    <property type="match status" value="1"/>
</dbReference>
<dbReference type="RefSeq" id="WP_008868467.1">
    <property type="nucleotide sequence ID" value="NZ_ACJN02000001.1"/>
</dbReference>
<dbReference type="InterPro" id="IPR036280">
    <property type="entry name" value="Multihaem_cyt_sf"/>
</dbReference>
<dbReference type="Proteomes" id="UP000005496">
    <property type="component" value="Unassembled WGS sequence"/>
</dbReference>
<dbReference type="Gene3D" id="3.90.10.10">
    <property type="entry name" value="Cytochrome C3"/>
    <property type="match status" value="1"/>
</dbReference>
<keyword evidence="8" id="KW-1185">Reference proteome</keyword>
<keyword evidence="5" id="KW-0408">Iron</keyword>
<keyword evidence="1" id="KW-0813">Transport</keyword>
<accession>D6SKX4</accession>
<dbReference type="InterPro" id="IPR054899">
    <property type="entry name" value="c3_cytochr_TmcA"/>
</dbReference>